<dbReference type="RefSeq" id="WP_019054701.1">
    <property type="nucleotide sequence ID" value="NZ_JACIIY010000061.1"/>
</dbReference>
<dbReference type="InterPro" id="IPR036390">
    <property type="entry name" value="WH_DNA-bd_sf"/>
</dbReference>
<evidence type="ECO:0000256" key="2">
    <source>
        <dbReference type="SAM" id="MobiDB-lite"/>
    </source>
</evidence>
<feature type="domain" description="Initiator Rep protein WH1" evidence="3">
    <location>
        <begin position="25"/>
        <end position="170"/>
    </location>
</feature>
<comment type="similarity">
    <text evidence="1">Belongs to the initiator RepB protein family.</text>
</comment>
<proteinExistence type="inferred from homology"/>
<evidence type="ECO:0000259" key="3">
    <source>
        <dbReference type="Pfam" id="PF01051"/>
    </source>
</evidence>
<sequence length="368" mass="40129">MPDDLPIGRTMKAASTISVRDGHAIVKAGEFIEARFGAGTSPSLAARKTLALLIAKAAGEAWRPGSHVIAKRDLRGTHNANDRIQDTLDELMDVKFQMPSTSAQGRAATLTAALLAWTLNEHAEDGRATVEWEFTAPARAILQGSDYYARLNRAALLAFRSKYAITLYEMGCLLAGRRSPTWSGTVDELRERLGAPSNSMPNFSDFRRLVLTPGKAEIDQLAAFTMDWSEKRGARGKITHVTLTFTPKDDDATDAAADEAGRHSSGRKARREGTTETIVNTASLIASAASRLSVSDTLRWPADDQVDEFKTPELHAIGMALGGGHSVQRLADQYARVRPEQRRKLVGDALKADWTKWVTGCATKWGRV</sequence>
<name>A0A562JSN5_SPHWJ</name>
<accession>A0A562JSN5</accession>
<organism evidence="4 5">
    <name type="scientific">Sphingobium wenxiniae (strain DSM 21828 / CGMCC 1.7748 / JZ-1)</name>
    <dbReference type="NCBI Taxonomy" id="595605"/>
    <lineage>
        <taxon>Bacteria</taxon>
        <taxon>Pseudomonadati</taxon>
        <taxon>Pseudomonadota</taxon>
        <taxon>Alphaproteobacteria</taxon>
        <taxon>Sphingomonadales</taxon>
        <taxon>Sphingomonadaceae</taxon>
        <taxon>Sphingobium</taxon>
    </lineage>
</organism>
<dbReference type="InterPro" id="IPR000525">
    <property type="entry name" value="Initiator_Rep_WH1"/>
</dbReference>
<evidence type="ECO:0000313" key="4">
    <source>
        <dbReference type="EMBL" id="TWH85995.1"/>
    </source>
</evidence>
<dbReference type="SUPFAM" id="SSF46785">
    <property type="entry name" value="Winged helix' DNA-binding domain"/>
    <property type="match status" value="1"/>
</dbReference>
<dbReference type="GO" id="GO:0006270">
    <property type="term" value="P:DNA replication initiation"/>
    <property type="evidence" value="ECO:0007669"/>
    <property type="project" value="InterPro"/>
</dbReference>
<dbReference type="EMBL" id="VLKK01000058">
    <property type="protein sequence ID" value="TWH85995.1"/>
    <property type="molecule type" value="Genomic_DNA"/>
</dbReference>
<dbReference type="Proteomes" id="UP000316624">
    <property type="component" value="Unassembled WGS sequence"/>
</dbReference>
<dbReference type="InterPro" id="IPR036388">
    <property type="entry name" value="WH-like_DNA-bd_sf"/>
</dbReference>
<feature type="region of interest" description="Disordered" evidence="2">
    <location>
        <begin position="249"/>
        <end position="274"/>
    </location>
</feature>
<evidence type="ECO:0000256" key="1">
    <source>
        <dbReference type="ARBA" id="ARBA00038283"/>
    </source>
</evidence>
<evidence type="ECO:0000313" key="5">
    <source>
        <dbReference type="Proteomes" id="UP000316624"/>
    </source>
</evidence>
<dbReference type="Pfam" id="PF21205">
    <property type="entry name" value="Rep3_C"/>
    <property type="match status" value="1"/>
</dbReference>
<dbReference type="GO" id="GO:0003887">
    <property type="term" value="F:DNA-directed DNA polymerase activity"/>
    <property type="evidence" value="ECO:0007669"/>
    <property type="project" value="InterPro"/>
</dbReference>
<gene>
    <name evidence="4" type="ORF">IQ35_04090</name>
</gene>
<comment type="caution">
    <text evidence="4">The sequence shown here is derived from an EMBL/GenBank/DDBJ whole genome shotgun (WGS) entry which is preliminary data.</text>
</comment>
<keyword evidence="5" id="KW-1185">Reference proteome</keyword>
<protein>
    <submittedName>
        <fullName evidence="4">Replication initiator protein</fullName>
    </submittedName>
</protein>
<dbReference type="AlphaFoldDB" id="A0A562JSN5"/>
<reference evidence="4 5" key="1">
    <citation type="journal article" date="2015" name="Stand. Genomic Sci.">
        <title>Genomic Encyclopedia of Bacterial and Archaeal Type Strains, Phase III: the genomes of soil and plant-associated and newly described type strains.</title>
        <authorList>
            <person name="Whitman W.B."/>
            <person name="Woyke T."/>
            <person name="Klenk H.P."/>
            <person name="Zhou Y."/>
            <person name="Lilburn T.G."/>
            <person name="Beck B.J."/>
            <person name="De Vos P."/>
            <person name="Vandamme P."/>
            <person name="Eisen J.A."/>
            <person name="Garrity G."/>
            <person name="Hugenholtz P."/>
            <person name="Kyrpides N.C."/>
        </authorList>
    </citation>
    <scope>NUCLEOTIDE SEQUENCE [LARGE SCALE GENOMIC DNA]</scope>
    <source>
        <strain evidence="4 5">CGMCC 1.7748</strain>
    </source>
</reference>
<dbReference type="Gene3D" id="1.10.10.10">
    <property type="entry name" value="Winged helix-like DNA-binding domain superfamily/Winged helix DNA-binding domain"/>
    <property type="match status" value="1"/>
</dbReference>
<dbReference type="Pfam" id="PF01051">
    <property type="entry name" value="Rep3_N"/>
    <property type="match status" value="1"/>
</dbReference>